<dbReference type="PRINTS" id="PR00502">
    <property type="entry name" value="NUDIXFAMILY"/>
</dbReference>
<dbReference type="CDD" id="cd03674">
    <property type="entry name" value="NUDIX_Hydrolase"/>
    <property type="match status" value="1"/>
</dbReference>
<dbReference type="InterPro" id="IPR015797">
    <property type="entry name" value="NUDIX_hydrolase-like_dom_sf"/>
</dbReference>
<dbReference type="SUPFAM" id="SSF55811">
    <property type="entry name" value="Nudix"/>
    <property type="match status" value="1"/>
</dbReference>
<reference evidence="5" key="1">
    <citation type="journal article" date="2014" name="Int. J. Syst. Evol. Microbiol.">
        <title>Complete genome sequence of Corynebacterium casei LMG S-19264T (=DSM 44701T), isolated from a smear-ripened cheese.</title>
        <authorList>
            <consortium name="US DOE Joint Genome Institute (JGI-PGF)"/>
            <person name="Walter F."/>
            <person name="Albersmeier A."/>
            <person name="Kalinowski J."/>
            <person name="Ruckert C."/>
        </authorList>
    </citation>
    <scope>NUCLEOTIDE SEQUENCE</scope>
    <source>
        <strain evidence="5">VKM Ac-1447</strain>
    </source>
</reference>
<evidence type="ECO:0000259" key="4">
    <source>
        <dbReference type="PROSITE" id="PS51462"/>
    </source>
</evidence>
<name>A0A9W6HES0_9MICO</name>
<dbReference type="InterPro" id="IPR000086">
    <property type="entry name" value="NUDIX_hydrolase_dom"/>
</dbReference>
<dbReference type="InterPro" id="IPR020084">
    <property type="entry name" value="NUDIX_hydrolase_CS"/>
</dbReference>
<organism evidence="5 6">
    <name type="scientific">Microbacterium imperiale</name>
    <dbReference type="NCBI Taxonomy" id="33884"/>
    <lineage>
        <taxon>Bacteria</taxon>
        <taxon>Bacillati</taxon>
        <taxon>Actinomycetota</taxon>
        <taxon>Actinomycetes</taxon>
        <taxon>Micrococcales</taxon>
        <taxon>Microbacteriaceae</taxon>
        <taxon>Microbacterium</taxon>
    </lineage>
</organism>
<dbReference type="EMBL" id="BSEO01000001">
    <property type="protein sequence ID" value="GLJ78708.1"/>
    <property type="molecule type" value="Genomic_DNA"/>
</dbReference>
<accession>A0A9W6HES0</accession>
<evidence type="ECO:0000313" key="6">
    <source>
        <dbReference type="Proteomes" id="UP001142317"/>
    </source>
</evidence>
<dbReference type="PANTHER" id="PTHR43736:SF1">
    <property type="entry name" value="DIHYDRONEOPTERIN TRIPHOSPHATE DIPHOSPHATASE"/>
    <property type="match status" value="1"/>
</dbReference>
<comment type="similarity">
    <text evidence="1 3">Belongs to the Nudix hydrolase family.</text>
</comment>
<dbReference type="Gene3D" id="3.90.79.10">
    <property type="entry name" value="Nucleoside Triphosphate Pyrophosphohydrolase"/>
    <property type="match status" value="1"/>
</dbReference>
<gene>
    <name evidence="5" type="ORF">GCM10017586_03900</name>
</gene>
<evidence type="ECO:0000256" key="1">
    <source>
        <dbReference type="ARBA" id="ARBA00005582"/>
    </source>
</evidence>
<sequence length="168" mass="18279">MALIEHTSHFEKQFTVSGYVLSVAGDRVLLVHHRKLAKWLPPGGHVDPDETPQAAVVREVFEETGIHAAVRPHPGIDLEVDDTKEAQLDLPTSMSYQLIPERPGEPAHIHLDMAFVLDVTGDETVNFAADEVHGAGWFSLADVMALDTFPSVRAISRSLLADPASVTA</sequence>
<evidence type="ECO:0000256" key="3">
    <source>
        <dbReference type="RuleBase" id="RU003476"/>
    </source>
</evidence>
<dbReference type="Pfam" id="PF00293">
    <property type="entry name" value="NUDIX"/>
    <property type="match status" value="1"/>
</dbReference>
<dbReference type="AlphaFoldDB" id="A0A9W6HES0"/>
<dbReference type="InterPro" id="IPR020476">
    <property type="entry name" value="Nudix_hydrolase"/>
</dbReference>
<dbReference type="Proteomes" id="UP001142317">
    <property type="component" value="Unassembled WGS sequence"/>
</dbReference>
<keyword evidence="6" id="KW-1185">Reference proteome</keyword>
<feature type="domain" description="Nudix hydrolase" evidence="4">
    <location>
        <begin position="11"/>
        <end position="161"/>
    </location>
</feature>
<evidence type="ECO:0000313" key="5">
    <source>
        <dbReference type="EMBL" id="GLJ78708.1"/>
    </source>
</evidence>
<proteinExistence type="inferred from homology"/>
<evidence type="ECO:0000256" key="2">
    <source>
        <dbReference type="ARBA" id="ARBA00022801"/>
    </source>
</evidence>
<dbReference type="RefSeq" id="WP_210005355.1">
    <property type="nucleotide sequence ID" value="NZ_BSEO01000001.1"/>
</dbReference>
<comment type="caution">
    <text evidence="5">The sequence shown here is derived from an EMBL/GenBank/DDBJ whole genome shotgun (WGS) entry which is preliminary data.</text>
</comment>
<dbReference type="PROSITE" id="PS51462">
    <property type="entry name" value="NUDIX"/>
    <property type="match status" value="1"/>
</dbReference>
<dbReference type="PANTHER" id="PTHR43736">
    <property type="entry name" value="ADP-RIBOSE PYROPHOSPHATASE"/>
    <property type="match status" value="1"/>
</dbReference>
<dbReference type="PROSITE" id="PS00893">
    <property type="entry name" value="NUDIX_BOX"/>
    <property type="match status" value="1"/>
</dbReference>
<keyword evidence="2 3" id="KW-0378">Hydrolase</keyword>
<reference evidence="5" key="2">
    <citation type="submission" date="2023-01" db="EMBL/GenBank/DDBJ databases">
        <authorList>
            <person name="Sun Q."/>
            <person name="Evtushenko L."/>
        </authorList>
    </citation>
    <scope>NUCLEOTIDE SEQUENCE</scope>
    <source>
        <strain evidence="5">VKM Ac-1447</strain>
    </source>
</reference>
<protein>
    <submittedName>
        <fullName evidence="5">DNA mismatch repair protein MutT</fullName>
    </submittedName>
</protein>
<dbReference type="GO" id="GO:0016787">
    <property type="term" value="F:hydrolase activity"/>
    <property type="evidence" value="ECO:0007669"/>
    <property type="project" value="UniProtKB-KW"/>
</dbReference>